<dbReference type="VEuPathDB" id="FungiDB:PYU1_G013681"/>
<name>K3X911_GLOUD</name>
<dbReference type="SMART" id="SM00240">
    <property type="entry name" value="FHA"/>
    <property type="match status" value="1"/>
</dbReference>
<feature type="region of interest" description="Disordered" evidence="2">
    <location>
        <begin position="178"/>
        <end position="199"/>
    </location>
</feature>
<reference evidence="4" key="3">
    <citation type="submission" date="2015-02" db="UniProtKB">
        <authorList>
            <consortium name="EnsemblProtists"/>
        </authorList>
    </citation>
    <scope>IDENTIFICATION</scope>
    <source>
        <strain evidence="4">DAOM BR144</strain>
    </source>
</reference>
<organism evidence="4 5">
    <name type="scientific">Globisporangium ultimum (strain ATCC 200006 / CBS 805.95 / DAOM BR144)</name>
    <name type="common">Pythium ultimum</name>
    <dbReference type="NCBI Taxonomy" id="431595"/>
    <lineage>
        <taxon>Eukaryota</taxon>
        <taxon>Sar</taxon>
        <taxon>Stramenopiles</taxon>
        <taxon>Oomycota</taxon>
        <taxon>Peronosporomycetes</taxon>
        <taxon>Pythiales</taxon>
        <taxon>Pythiaceae</taxon>
        <taxon>Globisporangium</taxon>
    </lineage>
</organism>
<keyword evidence="5" id="KW-1185">Reference proteome</keyword>
<dbReference type="InterPro" id="IPR008984">
    <property type="entry name" value="SMAD_FHA_dom_sf"/>
</dbReference>
<dbReference type="PROSITE" id="PS50006">
    <property type="entry name" value="FHA_DOMAIN"/>
    <property type="match status" value="1"/>
</dbReference>
<accession>K3X911</accession>
<evidence type="ECO:0000313" key="5">
    <source>
        <dbReference type="Proteomes" id="UP000019132"/>
    </source>
</evidence>
<dbReference type="OMA" id="EYEFTFE"/>
<dbReference type="eggNOG" id="ENOG502S7MG">
    <property type="taxonomic scope" value="Eukaryota"/>
</dbReference>
<dbReference type="Gene3D" id="2.60.200.20">
    <property type="match status" value="1"/>
</dbReference>
<dbReference type="InParanoid" id="K3X911"/>
<feature type="coiled-coil region" evidence="1">
    <location>
        <begin position="50"/>
        <end position="77"/>
    </location>
</feature>
<dbReference type="HOGENOM" id="CLU_101201_0_0_1"/>
<dbReference type="AlphaFoldDB" id="K3X911"/>
<evidence type="ECO:0000259" key="3">
    <source>
        <dbReference type="PROSITE" id="PS50006"/>
    </source>
</evidence>
<evidence type="ECO:0000256" key="2">
    <source>
        <dbReference type="SAM" id="MobiDB-lite"/>
    </source>
</evidence>
<dbReference type="CDD" id="cd00060">
    <property type="entry name" value="FHA"/>
    <property type="match status" value="1"/>
</dbReference>
<evidence type="ECO:0000256" key="1">
    <source>
        <dbReference type="SAM" id="Coils"/>
    </source>
</evidence>
<feature type="domain" description="FHA" evidence="3">
    <location>
        <begin position="127"/>
        <end position="184"/>
    </location>
</feature>
<evidence type="ECO:0000313" key="4">
    <source>
        <dbReference type="EnsemblProtists" id="PYU1_T013710"/>
    </source>
</evidence>
<keyword evidence="1" id="KW-0175">Coiled coil</keyword>
<proteinExistence type="predicted"/>
<dbReference type="SUPFAM" id="SSF49879">
    <property type="entry name" value="SMAD/FHA domain"/>
    <property type="match status" value="1"/>
</dbReference>
<protein>
    <recommendedName>
        <fullName evidence="3">FHA domain-containing protein</fullName>
    </recommendedName>
</protein>
<sequence length="215" mass="24013">MKRKQQHEEDDGAEDSNKKPKGGDAVSEVTEPNSVEVVVDVEGFFERECEMEAQKLREHAKARCADLRRELAKSRQAIADSFVTEKEAWLSQQDASDGYDVRIKCVSGPYEGSTYVLKLDSKKHRTCLIGRSTGRKFRAPNGLSMPKDPELSTTHAQLRLEADGRVFFTDLDSTNGSYINDESVEPHEPQALSTTEPNKVSVGGSELLFTFTKRV</sequence>
<reference evidence="5" key="2">
    <citation type="submission" date="2010-04" db="EMBL/GenBank/DDBJ databases">
        <authorList>
            <person name="Buell R."/>
            <person name="Hamilton J."/>
            <person name="Hostetler J."/>
        </authorList>
    </citation>
    <scope>NUCLEOTIDE SEQUENCE [LARGE SCALE GENOMIC DNA]</scope>
    <source>
        <strain evidence="5">DAOM:BR144</strain>
    </source>
</reference>
<feature type="region of interest" description="Disordered" evidence="2">
    <location>
        <begin position="1"/>
        <end position="34"/>
    </location>
</feature>
<dbReference type="Proteomes" id="UP000019132">
    <property type="component" value="Unassembled WGS sequence"/>
</dbReference>
<dbReference type="Pfam" id="PF00498">
    <property type="entry name" value="FHA"/>
    <property type="match status" value="1"/>
</dbReference>
<reference evidence="5" key="1">
    <citation type="journal article" date="2010" name="Genome Biol.">
        <title>Genome sequence of the necrotrophic plant pathogen Pythium ultimum reveals original pathogenicity mechanisms and effector repertoire.</title>
        <authorList>
            <person name="Levesque C.A."/>
            <person name="Brouwer H."/>
            <person name="Cano L."/>
            <person name="Hamilton J.P."/>
            <person name="Holt C."/>
            <person name="Huitema E."/>
            <person name="Raffaele S."/>
            <person name="Robideau G.P."/>
            <person name="Thines M."/>
            <person name="Win J."/>
            <person name="Zerillo M.M."/>
            <person name="Beakes G.W."/>
            <person name="Boore J.L."/>
            <person name="Busam D."/>
            <person name="Dumas B."/>
            <person name="Ferriera S."/>
            <person name="Fuerstenberg S.I."/>
            <person name="Gachon C.M."/>
            <person name="Gaulin E."/>
            <person name="Govers F."/>
            <person name="Grenville-Briggs L."/>
            <person name="Horner N."/>
            <person name="Hostetler J."/>
            <person name="Jiang R.H."/>
            <person name="Johnson J."/>
            <person name="Krajaejun T."/>
            <person name="Lin H."/>
            <person name="Meijer H.J."/>
            <person name="Moore B."/>
            <person name="Morris P."/>
            <person name="Phuntmart V."/>
            <person name="Puiu D."/>
            <person name="Shetty J."/>
            <person name="Stajich J.E."/>
            <person name="Tripathy S."/>
            <person name="Wawra S."/>
            <person name="van West P."/>
            <person name="Whitty B.R."/>
            <person name="Coutinho P.M."/>
            <person name="Henrissat B."/>
            <person name="Martin F."/>
            <person name="Thomas P.D."/>
            <person name="Tyler B.M."/>
            <person name="De Vries R.P."/>
            <person name="Kamoun S."/>
            <person name="Yandell M."/>
            <person name="Tisserat N."/>
            <person name="Buell C.R."/>
        </authorList>
    </citation>
    <scope>NUCLEOTIDE SEQUENCE</scope>
    <source>
        <strain evidence="5">DAOM:BR144</strain>
    </source>
</reference>
<dbReference type="EMBL" id="GL376586">
    <property type="status" value="NOT_ANNOTATED_CDS"/>
    <property type="molecule type" value="Genomic_DNA"/>
</dbReference>
<dbReference type="EnsemblProtists" id="PYU1_T013710">
    <property type="protein sequence ID" value="PYU1_T013710"/>
    <property type="gene ID" value="PYU1_G013681"/>
</dbReference>
<dbReference type="InterPro" id="IPR000253">
    <property type="entry name" value="FHA_dom"/>
</dbReference>